<evidence type="ECO:0000313" key="3">
    <source>
        <dbReference type="Proteomes" id="UP000001075"/>
    </source>
</evidence>
<protein>
    <submittedName>
        <fullName evidence="2">Uncharacterized protein</fullName>
    </submittedName>
</protein>
<sequence length="167" mass="17923">MMPSLLRLEHDVSEAGLIVKANLRATLRRGQGVPGVHARGPAGERGGRNQKGSENPSSPSPHEAAVPWPALGPHFSWRHQSVVLTRLRGARRNLVVGSPLCKGARPRRAQQKRNDAPHYNLPAGTSFRLLTDGARGSGSPAYGLDATDATPDDSSFNGFFGGKRFPF</sequence>
<evidence type="ECO:0000313" key="2">
    <source>
        <dbReference type="EMBL" id="EGW00670.1"/>
    </source>
</evidence>
<accession>G3HPK5</accession>
<dbReference type="Proteomes" id="UP000001075">
    <property type="component" value="Unassembled WGS sequence"/>
</dbReference>
<organism evidence="2 3">
    <name type="scientific">Cricetulus griseus</name>
    <name type="common">Chinese hamster</name>
    <name type="synonym">Cricetulus barabensis griseus</name>
    <dbReference type="NCBI Taxonomy" id="10029"/>
    <lineage>
        <taxon>Eukaryota</taxon>
        <taxon>Metazoa</taxon>
        <taxon>Chordata</taxon>
        <taxon>Craniata</taxon>
        <taxon>Vertebrata</taxon>
        <taxon>Euteleostomi</taxon>
        <taxon>Mammalia</taxon>
        <taxon>Eutheria</taxon>
        <taxon>Euarchontoglires</taxon>
        <taxon>Glires</taxon>
        <taxon>Rodentia</taxon>
        <taxon>Myomorpha</taxon>
        <taxon>Muroidea</taxon>
        <taxon>Cricetidae</taxon>
        <taxon>Cricetinae</taxon>
        <taxon>Cricetulus</taxon>
    </lineage>
</organism>
<dbReference type="AlphaFoldDB" id="G3HPK5"/>
<dbReference type="InParanoid" id="G3HPK5"/>
<evidence type="ECO:0000256" key="1">
    <source>
        <dbReference type="SAM" id="MobiDB-lite"/>
    </source>
</evidence>
<feature type="region of interest" description="Disordered" evidence="1">
    <location>
        <begin position="103"/>
        <end position="124"/>
    </location>
</feature>
<dbReference type="EMBL" id="JH000578">
    <property type="protein sequence ID" value="EGW00670.1"/>
    <property type="molecule type" value="Genomic_DNA"/>
</dbReference>
<feature type="region of interest" description="Disordered" evidence="1">
    <location>
        <begin position="30"/>
        <end position="67"/>
    </location>
</feature>
<name>G3HPK5_CRIGR</name>
<reference evidence="3" key="1">
    <citation type="journal article" date="2011" name="Nat. Biotechnol.">
        <title>The genomic sequence of the Chinese hamster ovary (CHO)-K1 cell line.</title>
        <authorList>
            <person name="Xu X."/>
            <person name="Nagarajan H."/>
            <person name="Lewis N.E."/>
            <person name="Pan S."/>
            <person name="Cai Z."/>
            <person name="Liu X."/>
            <person name="Chen W."/>
            <person name="Xie M."/>
            <person name="Wang W."/>
            <person name="Hammond S."/>
            <person name="Andersen M.R."/>
            <person name="Neff N."/>
            <person name="Passarelli B."/>
            <person name="Koh W."/>
            <person name="Fan H.C."/>
            <person name="Wang J."/>
            <person name="Gui Y."/>
            <person name="Lee K.H."/>
            <person name="Betenbaugh M.J."/>
            <person name="Quake S.R."/>
            <person name="Famili I."/>
            <person name="Palsson B.O."/>
            <person name="Wang J."/>
        </authorList>
    </citation>
    <scope>NUCLEOTIDE SEQUENCE [LARGE SCALE GENOMIC DNA]</scope>
    <source>
        <strain evidence="3">CHO K1 cell line</strain>
    </source>
</reference>
<proteinExistence type="predicted"/>
<gene>
    <name evidence="2" type="ORF">I79_012719</name>
</gene>